<evidence type="ECO:0000313" key="5">
    <source>
        <dbReference type="Proteomes" id="UP001148125"/>
    </source>
</evidence>
<feature type="transmembrane region" description="Helical" evidence="1">
    <location>
        <begin position="583"/>
        <end position="603"/>
    </location>
</feature>
<proteinExistence type="predicted"/>
<feature type="chain" id="PRO_5045564974" evidence="2">
    <location>
        <begin position="23"/>
        <end position="639"/>
    </location>
</feature>
<dbReference type="InterPro" id="IPR012338">
    <property type="entry name" value="Beta-lactam/transpept-like"/>
</dbReference>
<evidence type="ECO:0000259" key="3">
    <source>
        <dbReference type="Pfam" id="PF00144"/>
    </source>
</evidence>
<dbReference type="Pfam" id="PF00144">
    <property type="entry name" value="Beta-lactamase"/>
    <property type="match status" value="1"/>
</dbReference>
<gene>
    <name evidence="4" type="ORF">N7Z68_17595</name>
</gene>
<evidence type="ECO:0000256" key="1">
    <source>
        <dbReference type="SAM" id="Phobius"/>
    </source>
</evidence>
<dbReference type="InterPro" id="IPR050491">
    <property type="entry name" value="AmpC-like"/>
</dbReference>
<evidence type="ECO:0000256" key="2">
    <source>
        <dbReference type="SAM" id="SignalP"/>
    </source>
</evidence>
<keyword evidence="5" id="KW-1185">Reference proteome</keyword>
<protein>
    <submittedName>
        <fullName evidence="4">Beta-lactamase family protein</fullName>
    </submittedName>
</protein>
<dbReference type="PANTHER" id="PTHR46825">
    <property type="entry name" value="D-ALANYL-D-ALANINE-CARBOXYPEPTIDASE/ENDOPEPTIDASE AMPH"/>
    <property type="match status" value="1"/>
</dbReference>
<dbReference type="RefSeq" id="WP_275119779.1">
    <property type="nucleotide sequence ID" value="NZ_JAOTPO010000013.1"/>
</dbReference>
<keyword evidence="1" id="KW-1133">Transmembrane helix</keyword>
<feature type="transmembrane region" description="Helical" evidence="1">
    <location>
        <begin position="543"/>
        <end position="563"/>
    </location>
</feature>
<dbReference type="PANTHER" id="PTHR46825:SF9">
    <property type="entry name" value="BETA-LACTAMASE-RELATED DOMAIN-CONTAINING PROTEIN"/>
    <property type="match status" value="1"/>
</dbReference>
<sequence>MKKQIVFMLCILLLVLPLQIHATVTPGKGIEITKENVQAFVEQMFEENMEEYQIPGAVILVVKDNEILYEQGFGYANLEQELKVDPSQSFFRIGSVSKLFTATAIMQLVEQGLVDLEADVNEYLTYFQIDTQQFQPIRVKHLLTHTPGFDERFFGMAAEHYSKRLPLREYLKENQPQMIREPGQYIQYSNYGMGILGLVIEEVSGLSYEEYIEKHILKPLNMNDTYVAMNAAVEEQLAREYFPRGEHFQEEPLYDYHYPPAGSFVATAEDMAKFMLLHLNEGTWNGTTVINESTAKLMHERQFSQHPNVQGFGYGFFERLQNSHRFLEHGGNTGGTNSMLMIDKERNIGIFTSNNGFAGGLLSYYFPSHFINHFYPMSQSVVAMETAAQPVEEGLKRYEGSYYTNRYSHEDASKITLAMAPPIKVSQDTDHSLIVQNLGQESTFIQVEPLVFMNPETEQYLAFEEDGKGQITHLFYPDSFVYEKGTWYQNAMLHGILFGVFVLFSVATGLFLIIKLIKKLVSRNKQRNSTETKQSWYKDAGKLNMLICLSFLLFLVVLVTGFLQMDGIAAVFIELPLAVQLALYIPLITLILVLIQGFALIFAWLSRSGTVFKRLYYTTVLFLAMSVLLILNYYNMIGI</sequence>
<dbReference type="EMBL" id="JAOTPO010000013">
    <property type="protein sequence ID" value="MDE5415177.1"/>
    <property type="molecule type" value="Genomic_DNA"/>
</dbReference>
<feature type="signal peptide" evidence="2">
    <location>
        <begin position="1"/>
        <end position="22"/>
    </location>
</feature>
<dbReference type="Gene3D" id="3.40.710.10">
    <property type="entry name" value="DD-peptidase/beta-lactamase superfamily"/>
    <property type="match status" value="1"/>
</dbReference>
<comment type="caution">
    <text evidence="4">The sequence shown here is derived from an EMBL/GenBank/DDBJ whole genome shotgun (WGS) entry which is preliminary data.</text>
</comment>
<organism evidence="4 5">
    <name type="scientific">Alkalihalobacterium chitinilyticum</name>
    <dbReference type="NCBI Taxonomy" id="2980103"/>
    <lineage>
        <taxon>Bacteria</taxon>
        <taxon>Bacillati</taxon>
        <taxon>Bacillota</taxon>
        <taxon>Bacilli</taxon>
        <taxon>Bacillales</taxon>
        <taxon>Bacillaceae</taxon>
        <taxon>Alkalihalobacterium</taxon>
    </lineage>
</organism>
<reference evidence="4" key="1">
    <citation type="submission" date="2024-05" db="EMBL/GenBank/DDBJ databases">
        <title>Alkalihalobacillus sp. strain MEB203 novel alkaliphilic bacterium from Lonar Lake, India.</title>
        <authorList>
            <person name="Joshi A."/>
            <person name="Thite S."/>
            <person name="Mengade P."/>
        </authorList>
    </citation>
    <scope>NUCLEOTIDE SEQUENCE</scope>
    <source>
        <strain evidence="4">MEB 203</strain>
    </source>
</reference>
<keyword evidence="1" id="KW-0812">Transmembrane</keyword>
<feature type="transmembrane region" description="Helical" evidence="1">
    <location>
        <begin position="491"/>
        <end position="517"/>
    </location>
</feature>
<keyword evidence="1" id="KW-0472">Membrane</keyword>
<feature type="transmembrane region" description="Helical" evidence="1">
    <location>
        <begin position="615"/>
        <end position="634"/>
    </location>
</feature>
<name>A0ABT5VI97_9BACI</name>
<dbReference type="SUPFAM" id="SSF56601">
    <property type="entry name" value="beta-lactamase/transpeptidase-like"/>
    <property type="match status" value="1"/>
</dbReference>
<feature type="domain" description="Beta-lactamase-related" evidence="3">
    <location>
        <begin position="41"/>
        <end position="355"/>
    </location>
</feature>
<dbReference type="Proteomes" id="UP001148125">
    <property type="component" value="Unassembled WGS sequence"/>
</dbReference>
<keyword evidence="2" id="KW-0732">Signal</keyword>
<evidence type="ECO:0000313" key="4">
    <source>
        <dbReference type="EMBL" id="MDE5415177.1"/>
    </source>
</evidence>
<dbReference type="InterPro" id="IPR001466">
    <property type="entry name" value="Beta-lactam-related"/>
</dbReference>
<accession>A0ABT5VI97</accession>